<protein>
    <submittedName>
        <fullName evidence="2">Uncharacterized protein</fullName>
    </submittedName>
</protein>
<reference evidence="2 3" key="1">
    <citation type="submission" date="2019-12" db="EMBL/GenBank/DDBJ databases">
        <title>Genomic-based taxomic classification of the family Erythrobacteraceae.</title>
        <authorList>
            <person name="Xu L."/>
        </authorList>
    </citation>
    <scope>NUCLEOTIDE SEQUENCE [LARGE SCALE GENOMIC DNA]</scope>
    <source>
        <strain evidence="2 3">MCCC 1K02066</strain>
    </source>
</reference>
<sequence length="443" mass="46968">MRAGLAPGVQLASPSPETRHEVRQALTAAPQFAEIDPPTRREIAHSLVRIAEAAKLLERDAGKPPQAARAMNAGDEFSGTAVDRVASTTRNILQAISFPRFVAELINGVFKAILDTNQQQLQQYFELIRGVSQSLESFSSLGGNDDAARRWLVERFPGSYAIEGEGEAQDDFPSMDGDEDRDPLRLVSVGAPPSPEALRAALSLEADAEVPSGGGEALVPFVKRALARNRQGMLATMIQMGMQRIVIDSGKITAGMRFHIDATSAAQDRQTSAFDTRTSVAASGSVGFGWWSASASLSSTIGYVRTSDTTTSEDLTASADLNSSVELNFRTDQVPLDRLASQATQQRLTQNSLNPSRETELMLQAEQAREARYQARDTARAGRTAPTLAPSQPGLAAPAAPALDPNVIAARAGTSGGTAQTPTPTPTPPATTAQPTPTTTTTS</sequence>
<evidence type="ECO:0000313" key="3">
    <source>
        <dbReference type="Proteomes" id="UP000469159"/>
    </source>
</evidence>
<organism evidence="2 3">
    <name type="scientific">Croceibacterium soli</name>
    <dbReference type="NCBI Taxonomy" id="1739690"/>
    <lineage>
        <taxon>Bacteria</taxon>
        <taxon>Pseudomonadati</taxon>
        <taxon>Pseudomonadota</taxon>
        <taxon>Alphaproteobacteria</taxon>
        <taxon>Sphingomonadales</taxon>
        <taxon>Erythrobacteraceae</taxon>
        <taxon>Croceibacterium</taxon>
    </lineage>
</organism>
<dbReference type="EMBL" id="WTYK01000002">
    <property type="protein sequence ID" value="MXP40718.1"/>
    <property type="molecule type" value="Genomic_DNA"/>
</dbReference>
<feature type="region of interest" description="Disordered" evidence="1">
    <location>
        <begin position="369"/>
        <end position="443"/>
    </location>
</feature>
<feature type="compositionally biased region" description="Basic and acidic residues" evidence="1">
    <location>
        <begin position="369"/>
        <end position="380"/>
    </location>
</feature>
<feature type="compositionally biased region" description="Low complexity" evidence="1">
    <location>
        <begin position="388"/>
        <end position="405"/>
    </location>
</feature>
<gene>
    <name evidence="2" type="ORF">GRI75_03520</name>
</gene>
<dbReference type="Proteomes" id="UP000469159">
    <property type="component" value="Unassembled WGS sequence"/>
</dbReference>
<name>A0A6I4UPP8_9SPHN</name>
<proteinExistence type="predicted"/>
<dbReference type="RefSeq" id="WP_160745586.1">
    <property type="nucleotide sequence ID" value="NZ_WTYK01000002.1"/>
</dbReference>
<keyword evidence="3" id="KW-1185">Reference proteome</keyword>
<feature type="region of interest" description="Disordered" evidence="1">
    <location>
        <begin position="1"/>
        <end position="22"/>
    </location>
</feature>
<dbReference type="AlphaFoldDB" id="A0A6I4UPP8"/>
<evidence type="ECO:0000313" key="2">
    <source>
        <dbReference type="EMBL" id="MXP40718.1"/>
    </source>
</evidence>
<evidence type="ECO:0000256" key="1">
    <source>
        <dbReference type="SAM" id="MobiDB-lite"/>
    </source>
</evidence>
<dbReference type="OrthoDB" id="517757at2"/>
<accession>A0A6I4UPP8</accession>
<feature type="compositionally biased region" description="Low complexity" evidence="1">
    <location>
        <begin position="430"/>
        <end position="443"/>
    </location>
</feature>
<comment type="caution">
    <text evidence="2">The sequence shown here is derived from an EMBL/GenBank/DDBJ whole genome shotgun (WGS) entry which is preliminary data.</text>
</comment>